<evidence type="ECO:0000256" key="1">
    <source>
        <dbReference type="SAM" id="MobiDB-lite"/>
    </source>
</evidence>
<organism evidence="2 3">
    <name type="scientific">Physocladia obscura</name>
    <dbReference type="NCBI Taxonomy" id="109957"/>
    <lineage>
        <taxon>Eukaryota</taxon>
        <taxon>Fungi</taxon>
        <taxon>Fungi incertae sedis</taxon>
        <taxon>Chytridiomycota</taxon>
        <taxon>Chytridiomycota incertae sedis</taxon>
        <taxon>Chytridiomycetes</taxon>
        <taxon>Chytridiales</taxon>
        <taxon>Chytriomycetaceae</taxon>
        <taxon>Physocladia</taxon>
    </lineage>
</organism>
<sequence>MNSGNTIGINDDSNTNRSNKIVETSTESFEARARKTAAARIVASPSLLHMHAMASDKVRYSLFYRPSYSSISTFYNSSYFASSQQHEHYWRCELLQQAPIFLTQLPAQTTRIVMPSLILRSQPEQLLLPQSL</sequence>
<dbReference type="Proteomes" id="UP001211907">
    <property type="component" value="Unassembled WGS sequence"/>
</dbReference>
<feature type="region of interest" description="Disordered" evidence="1">
    <location>
        <begin position="1"/>
        <end position="20"/>
    </location>
</feature>
<protein>
    <submittedName>
        <fullName evidence="2">Uncharacterized protein</fullName>
    </submittedName>
</protein>
<evidence type="ECO:0000313" key="3">
    <source>
        <dbReference type="Proteomes" id="UP001211907"/>
    </source>
</evidence>
<gene>
    <name evidence="2" type="ORF">HK100_004406</name>
</gene>
<reference evidence="2" key="1">
    <citation type="submission" date="2020-05" db="EMBL/GenBank/DDBJ databases">
        <title>Phylogenomic resolution of chytrid fungi.</title>
        <authorList>
            <person name="Stajich J.E."/>
            <person name="Amses K."/>
            <person name="Simmons R."/>
            <person name="Seto K."/>
            <person name="Myers J."/>
            <person name="Bonds A."/>
            <person name="Quandt C.A."/>
            <person name="Barry K."/>
            <person name="Liu P."/>
            <person name="Grigoriev I."/>
            <person name="Longcore J.E."/>
            <person name="James T.Y."/>
        </authorList>
    </citation>
    <scope>NUCLEOTIDE SEQUENCE</scope>
    <source>
        <strain evidence="2">JEL0513</strain>
    </source>
</reference>
<comment type="caution">
    <text evidence="2">The sequence shown here is derived from an EMBL/GenBank/DDBJ whole genome shotgun (WGS) entry which is preliminary data.</text>
</comment>
<evidence type="ECO:0000313" key="2">
    <source>
        <dbReference type="EMBL" id="KAJ3133412.1"/>
    </source>
</evidence>
<dbReference type="EMBL" id="JADGJH010000218">
    <property type="protein sequence ID" value="KAJ3133412.1"/>
    <property type="molecule type" value="Genomic_DNA"/>
</dbReference>
<proteinExistence type="predicted"/>
<name>A0AAD5T828_9FUNG</name>
<dbReference type="AlphaFoldDB" id="A0AAD5T828"/>
<accession>A0AAD5T828</accession>
<keyword evidence="3" id="KW-1185">Reference proteome</keyword>